<dbReference type="Pfam" id="PF17754">
    <property type="entry name" value="TetR_C_14"/>
    <property type="match status" value="1"/>
</dbReference>
<dbReference type="Gene3D" id="1.10.357.10">
    <property type="entry name" value="Tetracycline Repressor, domain 2"/>
    <property type="match status" value="1"/>
</dbReference>
<dbReference type="PROSITE" id="PS50977">
    <property type="entry name" value="HTH_TETR_2"/>
    <property type="match status" value="1"/>
</dbReference>
<comment type="caution">
    <text evidence="6">The sequence shown here is derived from an EMBL/GenBank/DDBJ whole genome shotgun (WGS) entry which is preliminary data.</text>
</comment>
<sequence length="186" mass="20013">MGRWKPDARGRLAQAALELFVERGYESTTVADIAARAGVTERTFFRHFADKREVLFGDPVEYNGVFTDAVAAAPADASPLDAAALALRAAGKWFEGRHPYARRRAAVIAAHPALQEREQVKRLHLTEAIAAALVARGTGEAAAALTAELTSVAFHQAFTRWVTADEESDLGDLAVGVLDELRALAC</sequence>
<evidence type="ECO:0000259" key="5">
    <source>
        <dbReference type="PROSITE" id="PS50977"/>
    </source>
</evidence>
<evidence type="ECO:0000256" key="3">
    <source>
        <dbReference type="ARBA" id="ARBA00023163"/>
    </source>
</evidence>
<dbReference type="InterPro" id="IPR050109">
    <property type="entry name" value="HTH-type_TetR-like_transc_reg"/>
</dbReference>
<evidence type="ECO:0000313" key="7">
    <source>
        <dbReference type="Proteomes" id="UP001500213"/>
    </source>
</evidence>
<dbReference type="InterPro" id="IPR009057">
    <property type="entry name" value="Homeodomain-like_sf"/>
</dbReference>
<dbReference type="PANTHER" id="PTHR30055:SF238">
    <property type="entry name" value="MYCOFACTOCIN BIOSYNTHESIS TRANSCRIPTIONAL REGULATOR MFTR-RELATED"/>
    <property type="match status" value="1"/>
</dbReference>
<feature type="DNA-binding region" description="H-T-H motif" evidence="4">
    <location>
        <begin position="29"/>
        <end position="48"/>
    </location>
</feature>
<dbReference type="SUPFAM" id="SSF46689">
    <property type="entry name" value="Homeodomain-like"/>
    <property type="match status" value="1"/>
</dbReference>
<reference evidence="7" key="1">
    <citation type="journal article" date="2019" name="Int. J. Syst. Evol. Microbiol.">
        <title>The Global Catalogue of Microorganisms (GCM) 10K type strain sequencing project: providing services to taxonomists for standard genome sequencing and annotation.</title>
        <authorList>
            <consortium name="The Broad Institute Genomics Platform"/>
            <consortium name="The Broad Institute Genome Sequencing Center for Infectious Disease"/>
            <person name="Wu L."/>
            <person name="Ma J."/>
        </authorList>
    </citation>
    <scope>NUCLEOTIDE SEQUENCE [LARGE SCALE GENOMIC DNA]</scope>
    <source>
        <strain evidence="7">JCM 17593</strain>
    </source>
</reference>
<protein>
    <submittedName>
        <fullName evidence="6">TetR/AcrR family transcriptional regulator</fullName>
    </submittedName>
</protein>
<feature type="domain" description="HTH tetR-type" evidence="5">
    <location>
        <begin position="6"/>
        <end position="66"/>
    </location>
</feature>
<evidence type="ECO:0000256" key="2">
    <source>
        <dbReference type="ARBA" id="ARBA00023125"/>
    </source>
</evidence>
<organism evidence="6 7">
    <name type="scientific">Gryllotalpicola kribbensis</name>
    <dbReference type="NCBI Taxonomy" id="993084"/>
    <lineage>
        <taxon>Bacteria</taxon>
        <taxon>Bacillati</taxon>
        <taxon>Actinomycetota</taxon>
        <taxon>Actinomycetes</taxon>
        <taxon>Micrococcales</taxon>
        <taxon>Microbacteriaceae</taxon>
        <taxon>Gryllotalpicola</taxon>
    </lineage>
</organism>
<keyword evidence="3" id="KW-0804">Transcription</keyword>
<dbReference type="RefSeq" id="WP_344776920.1">
    <property type="nucleotide sequence ID" value="NZ_BAABBX010000015.1"/>
</dbReference>
<name>A0ABP8AVI0_9MICO</name>
<evidence type="ECO:0000256" key="1">
    <source>
        <dbReference type="ARBA" id="ARBA00023015"/>
    </source>
</evidence>
<keyword evidence="1" id="KW-0805">Transcription regulation</keyword>
<dbReference type="Pfam" id="PF00440">
    <property type="entry name" value="TetR_N"/>
    <property type="match status" value="1"/>
</dbReference>
<dbReference type="InterPro" id="IPR023772">
    <property type="entry name" value="DNA-bd_HTH_TetR-type_CS"/>
</dbReference>
<gene>
    <name evidence="6" type="ORF">GCM10022288_22630</name>
</gene>
<dbReference type="PRINTS" id="PR00455">
    <property type="entry name" value="HTHTETR"/>
</dbReference>
<proteinExistence type="predicted"/>
<keyword evidence="2 4" id="KW-0238">DNA-binding</keyword>
<dbReference type="InterPro" id="IPR041347">
    <property type="entry name" value="MftR_C"/>
</dbReference>
<evidence type="ECO:0000256" key="4">
    <source>
        <dbReference type="PROSITE-ProRule" id="PRU00335"/>
    </source>
</evidence>
<evidence type="ECO:0000313" key="6">
    <source>
        <dbReference type="EMBL" id="GAA4191582.1"/>
    </source>
</evidence>
<dbReference type="InterPro" id="IPR001647">
    <property type="entry name" value="HTH_TetR"/>
</dbReference>
<dbReference type="PANTHER" id="PTHR30055">
    <property type="entry name" value="HTH-TYPE TRANSCRIPTIONAL REGULATOR RUTR"/>
    <property type="match status" value="1"/>
</dbReference>
<dbReference type="PROSITE" id="PS01081">
    <property type="entry name" value="HTH_TETR_1"/>
    <property type="match status" value="1"/>
</dbReference>
<dbReference type="EMBL" id="BAABBX010000015">
    <property type="protein sequence ID" value="GAA4191582.1"/>
    <property type="molecule type" value="Genomic_DNA"/>
</dbReference>
<accession>A0ABP8AVI0</accession>
<keyword evidence="7" id="KW-1185">Reference proteome</keyword>
<dbReference type="Proteomes" id="UP001500213">
    <property type="component" value="Unassembled WGS sequence"/>
</dbReference>